<dbReference type="PANTHER" id="PTHR12526">
    <property type="entry name" value="GLYCOSYLTRANSFERASE"/>
    <property type="match status" value="1"/>
</dbReference>
<dbReference type="AlphaFoldDB" id="A0A9N8J543"/>
<protein>
    <submittedName>
        <fullName evidence="2">Glycosyltransferase</fullName>
    </submittedName>
</protein>
<gene>
    <name evidence="2" type="ORF">FLAPXU55_04100</name>
</gene>
<dbReference type="GO" id="GO:0016757">
    <property type="term" value="F:glycosyltransferase activity"/>
    <property type="evidence" value="ECO:0007669"/>
    <property type="project" value="InterPro"/>
</dbReference>
<evidence type="ECO:0000313" key="2">
    <source>
        <dbReference type="EMBL" id="CAC9976374.1"/>
    </source>
</evidence>
<reference evidence="2 3" key="1">
    <citation type="submission" date="2020-06" db="EMBL/GenBank/DDBJ databases">
        <authorList>
            <person name="Criscuolo A."/>
        </authorList>
    </citation>
    <scope>NUCLEOTIDE SEQUENCE [LARGE SCALE GENOMIC DNA]</scope>
    <source>
        <strain evidence="2">PXU-55</strain>
    </source>
</reference>
<proteinExistence type="predicted"/>
<dbReference type="SUPFAM" id="SSF53756">
    <property type="entry name" value="UDP-Glycosyltransferase/glycogen phosphorylase"/>
    <property type="match status" value="1"/>
</dbReference>
<name>A0A9N8J543_9FLAO</name>
<feature type="domain" description="Glycosyl transferase family 1" evidence="1">
    <location>
        <begin position="199"/>
        <end position="344"/>
    </location>
</feature>
<dbReference type="EMBL" id="CAIJDE010000062">
    <property type="protein sequence ID" value="CAC9976374.1"/>
    <property type="molecule type" value="Genomic_DNA"/>
</dbReference>
<comment type="caution">
    <text evidence="2">The sequence shown here is derived from an EMBL/GenBank/DDBJ whole genome shotgun (WGS) entry which is preliminary data.</text>
</comment>
<sequence>MNFTIITHVTHYKENSHLLGYGPYVKEMNIWFKYVDNVTIVAPLSEEKTSKIDLAYQHSKIRFEKIPTLAFNTPLCILKSTLNLSFVFWKTFKAMQNADHIHLRCPGNVGLIGCFVQVLFPNKIKTAKYAGNWDPKSKQPWTYNLQKYILNNTFLTRNMQVLVYGEWENQSANIKSFFTATYSDYEKEAIKKSDLNLGIEFVFVGSLVTGKNPMYALQLINSLVIKGTKVILNVFGEGPERDNLENYIQENKLKDFVFLHGNQNQDVIKKAYRKSHFVILPSKSEGWPKVIAEGMFYGCVPLATNVSCVPFMLDNGKRGILLEMNLENDLIQIENLLLDQTNYLNVGKLATEWSQNYTTEVFETEIEKLVIK</sequence>
<dbReference type="Pfam" id="PF00534">
    <property type="entry name" value="Glycos_transf_1"/>
    <property type="match status" value="1"/>
</dbReference>
<dbReference type="Gene3D" id="3.40.50.2000">
    <property type="entry name" value="Glycogen Phosphorylase B"/>
    <property type="match status" value="2"/>
</dbReference>
<dbReference type="PANTHER" id="PTHR12526:SF630">
    <property type="entry name" value="GLYCOSYLTRANSFERASE"/>
    <property type="match status" value="1"/>
</dbReference>
<keyword evidence="3" id="KW-1185">Reference proteome</keyword>
<accession>A0A9N8J543</accession>
<dbReference type="RefSeq" id="WP_180860854.1">
    <property type="nucleotide sequence ID" value="NZ_CAIJDE010000062.1"/>
</dbReference>
<dbReference type="CDD" id="cd03801">
    <property type="entry name" value="GT4_PimA-like"/>
    <property type="match status" value="1"/>
</dbReference>
<evidence type="ECO:0000259" key="1">
    <source>
        <dbReference type="Pfam" id="PF00534"/>
    </source>
</evidence>
<dbReference type="InterPro" id="IPR001296">
    <property type="entry name" value="Glyco_trans_1"/>
</dbReference>
<dbReference type="Proteomes" id="UP000533639">
    <property type="component" value="Unassembled WGS sequence"/>
</dbReference>
<organism evidence="2 3">
    <name type="scientific">Flavobacterium panici</name>
    <dbReference type="NCBI Taxonomy" id="2654843"/>
    <lineage>
        <taxon>Bacteria</taxon>
        <taxon>Pseudomonadati</taxon>
        <taxon>Bacteroidota</taxon>
        <taxon>Flavobacteriia</taxon>
        <taxon>Flavobacteriales</taxon>
        <taxon>Flavobacteriaceae</taxon>
        <taxon>Flavobacterium</taxon>
    </lineage>
</organism>
<evidence type="ECO:0000313" key="3">
    <source>
        <dbReference type="Proteomes" id="UP000533639"/>
    </source>
</evidence>